<dbReference type="InterPro" id="IPR048401">
    <property type="entry name" value="SLS1_C"/>
</dbReference>
<accession>W7HSJ0</accession>
<name>W7HSJ0_9PEZI</name>
<evidence type="ECO:0000313" key="5">
    <source>
        <dbReference type="EMBL" id="EWC43442.1"/>
    </source>
</evidence>
<feature type="compositionally biased region" description="Basic and acidic residues" evidence="1">
    <location>
        <begin position="969"/>
        <end position="987"/>
    </location>
</feature>
<evidence type="ECO:0000259" key="3">
    <source>
        <dbReference type="Pfam" id="PF20776"/>
    </source>
</evidence>
<feature type="region of interest" description="Disordered" evidence="1">
    <location>
        <begin position="857"/>
        <end position="1020"/>
    </location>
</feature>
<reference evidence="5 6" key="1">
    <citation type="submission" date="2013-05" db="EMBL/GenBank/DDBJ databases">
        <title>Drechslerella stenobrocha genome reveals carnivorous origination and mechanical trapping mechanism of predatory fungi.</title>
        <authorList>
            <person name="Liu X."/>
            <person name="Zhang W."/>
            <person name="Liu K."/>
        </authorList>
    </citation>
    <scope>NUCLEOTIDE SEQUENCE [LARGE SCALE GENOMIC DNA]</scope>
    <source>
        <strain evidence="5 6">248</strain>
    </source>
</reference>
<dbReference type="InterPro" id="IPR032741">
    <property type="entry name" value="Sls1_KH-1"/>
</dbReference>
<evidence type="ECO:0000256" key="1">
    <source>
        <dbReference type="SAM" id="MobiDB-lite"/>
    </source>
</evidence>
<dbReference type="GO" id="GO:0005743">
    <property type="term" value="C:mitochondrial inner membrane"/>
    <property type="evidence" value="ECO:0007669"/>
    <property type="project" value="InterPro"/>
</dbReference>
<dbReference type="HOGENOM" id="CLU_293718_0_0_1"/>
<gene>
    <name evidence="5" type="ORF">DRE_07583</name>
</gene>
<evidence type="ECO:0000259" key="2">
    <source>
        <dbReference type="Pfam" id="PF14611"/>
    </source>
</evidence>
<feature type="compositionally biased region" description="Polar residues" evidence="1">
    <location>
        <begin position="909"/>
        <end position="919"/>
    </location>
</feature>
<dbReference type="EMBL" id="KI966463">
    <property type="protein sequence ID" value="EWC43442.1"/>
    <property type="molecule type" value="Genomic_DNA"/>
</dbReference>
<feature type="region of interest" description="Disordered" evidence="1">
    <location>
        <begin position="689"/>
        <end position="708"/>
    </location>
</feature>
<feature type="domain" description="SLS1 N-terminal" evidence="3">
    <location>
        <begin position="150"/>
        <end position="227"/>
    </location>
</feature>
<evidence type="ECO:0000313" key="6">
    <source>
        <dbReference type="Proteomes" id="UP000024837"/>
    </source>
</evidence>
<feature type="domain" description="SLS1 C-terminal" evidence="4">
    <location>
        <begin position="398"/>
        <end position="886"/>
    </location>
</feature>
<dbReference type="OrthoDB" id="5392646at2759"/>
<sequence length="1049" mass="115751">MPLRCPTGAARVAPSLLAPAYTLSAPSLRIPLRICPSCRTWLSPRGLSTWPGVRRRPTPIRYQLLSDNLLSHSPALRHGGLLPSLWTAPYATDSMNSLPTRSKKSTLPPRRLVILGMPTPRRSVRLEEQGPVDKEDVDNLTQSLQTFHFQVAEEQVTDEILLFKPENLRVSKSRFGQLYRELNTAFLVTQIKDYLATTQIDFAGGIKRLRKGDAINLVLREIWRVEVAEEIAAEMDVIRQKELRFRRMDLFFMMAEGGEMLQRLASGNRARIILNSQNNTVMIRGTQRAIEEIEHTLNTLPDQTIDKRVDLSPLMRVGRINENYLAAISRLTTVFLETDANNITLYSTRNYDSSNIGDAQRLVFNSIDLHLRQTYTLLGETRSSEPLTGALYPVSEEQTLPWLYRGKIWSRWRGVRSPRDRREDVPMEESAVGDEGLLLSVSPAMQNAARGSNVDYSDLRGFLDTLPTKEIGAGSPLPAESIPEAAEVSTAYHAIVGQVLHSSPNLPMDCKARSLSEVLSSSPSHVLCNSVPRLIDFLSTLNPVTYRYDFKIILKFSPSPWRHPKNFELLPPVELELHINPEINEVLSLKIAAVESHNITDVLMPRNSCDLRFVRRRLVRLESKTHAVETYLKSADLDVLGEERLRVGEELALDVPKWMVKGTEREETWSLDDDGKIVDRMVPVEDLSPAPLDLDAANSETSGVDPGMSAEAASESEVAAIFEAVDTEADAEATADSKAAVKAGADNKTEAGDTVPITYYFAGMETRSSTIFDFEGAPLVYTKVEAGTSGGSYDEVLLECTKDSIEYLTPLEEQKLGREEEIADTEWDERLQEWKVAEEAELQKMLREQREAALAKARGLAGAPAQGEEATAAEEATPKTNSDPKQEGYSGGPVGAGMEFLLGEEEGAQSATPDKSSVPTTTEAASASEASGDVATGSDPAPSELPEPTALPVGEEVEVASETEAEGTVEEKPSFKGIEDLDARIEAALDALESTGPGKIQKPAPEPEEEDDGNPNKISNTVFQRFVKTARRLVEAVEKTHTDGKKRPL</sequence>
<dbReference type="Proteomes" id="UP000024837">
    <property type="component" value="Unassembled WGS sequence"/>
</dbReference>
<feature type="domain" description="SLS1 first KH" evidence="2">
    <location>
        <begin position="237"/>
        <end position="300"/>
    </location>
</feature>
<keyword evidence="6" id="KW-1185">Reference proteome</keyword>
<dbReference type="Pfam" id="PF14611">
    <property type="entry name" value="KH_SLS1_1"/>
    <property type="match status" value="1"/>
</dbReference>
<proteinExistence type="predicted"/>
<evidence type="ECO:0000259" key="4">
    <source>
        <dbReference type="Pfam" id="PF20778"/>
    </source>
</evidence>
<dbReference type="Pfam" id="PF20776">
    <property type="entry name" value="SLS1_N"/>
    <property type="match status" value="1"/>
</dbReference>
<dbReference type="Pfam" id="PF20778">
    <property type="entry name" value="SLS1_C"/>
    <property type="match status" value="1"/>
</dbReference>
<protein>
    <submittedName>
        <fullName evidence="5">Uncharacterized protein</fullName>
    </submittedName>
</protein>
<feature type="compositionally biased region" description="Low complexity" evidence="1">
    <location>
        <begin position="920"/>
        <end position="931"/>
    </location>
</feature>
<dbReference type="InterPro" id="IPR048400">
    <property type="entry name" value="SLS1_N"/>
</dbReference>
<organism evidence="5 6">
    <name type="scientific">Drechslerella stenobrocha 248</name>
    <dbReference type="NCBI Taxonomy" id="1043628"/>
    <lineage>
        <taxon>Eukaryota</taxon>
        <taxon>Fungi</taxon>
        <taxon>Dikarya</taxon>
        <taxon>Ascomycota</taxon>
        <taxon>Pezizomycotina</taxon>
        <taxon>Orbiliomycetes</taxon>
        <taxon>Orbiliales</taxon>
        <taxon>Orbiliaceae</taxon>
        <taxon>Drechslerella</taxon>
    </lineage>
</organism>
<feature type="compositionally biased region" description="Low complexity" evidence="1">
    <location>
        <begin position="857"/>
        <end position="875"/>
    </location>
</feature>
<dbReference type="AlphaFoldDB" id="W7HSJ0"/>
<feature type="compositionally biased region" description="Acidic residues" evidence="1">
    <location>
        <begin position="955"/>
        <end position="968"/>
    </location>
</feature>